<dbReference type="AlphaFoldDB" id="I4EIT2"/>
<dbReference type="InterPro" id="IPR001451">
    <property type="entry name" value="Hexapep"/>
</dbReference>
<dbReference type="InterPro" id="IPR047324">
    <property type="entry name" value="LbH_gamma_CA-like"/>
</dbReference>
<sequence>MRVIGDGVLARSGKVERMAIIIPYDGRSPRIADDVFVAPNAVIIGDVEIGPGSSIWFGAVLRGDIGPIRIGRRTNLQDNVVVHLDRDAPTTIGDDVTIGHGAIVHGTTIGNGTQVGMGAVVLSRSKIGEGSLIAAGAVVLEDAEIPPGSVVMGVPAKIKRDVASDERVALLQRAAVYEQRGAAYRTILGSNER</sequence>
<evidence type="ECO:0000313" key="2">
    <source>
        <dbReference type="Proteomes" id="UP000004221"/>
    </source>
</evidence>
<dbReference type="CDD" id="cd04645">
    <property type="entry name" value="LbH_gamma_CA_like"/>
    <property type="match status" value="1"/>
</dbReference>
<dbReference type="PANTHER" id="PTHR13061">
    <property type="entry name" value="DYNACTIN SUBUNIT P25"/>
    <property type="match status" value="1"/>
</dbReference>
<dbReference type="EMBL" id="CAGS01000293">
    <property type="protein sequence ID" value="CCF84594.1"/>
    <property type="molecule type" value="Genomic_DNA"/>
</dbReference>
<dbReference type="PANTHER" id="PTHR13061:SF29">
    <property type="entry name" value="GAMMA CARBONIC ANHYDRASE-LIKE 1, MITOCHONDRIAL-RELATED"/>
    <property type="match status" value="1"/>
</dbReference>
<evidence type="ECO:0008006" key="3">
    <source>
        <dbReference type="Google" id="ProtNLM"/>
    </source>
</evidence>
<reference evidence="1 2" key="1">
    <citation type="journal article" date="2012" name="ISME J.">
        <title>Nitrification expanded: discovery, physiology and genomics of a nitrite-oxidizing bacterium from the phylum Chloroflexi.</title>
        <authorList>
            <person name="Sorokin D.Y."/>
            <person name="Lucker S."/>
            <person name="Vejmelkova D."/>
            <person name="Kostrikina N.A."/>
            <person name="Kleerebezem R."/>
            <person name="Rijpstra W.I."/>
            <person name="Damste J.S."/>
            <person name="Le Paslier D."/>
            <person name="Muyzer G."/>
            <person name="Wagner M."/>
            <person name="van Loosdrecht M.C."/>
            <person name="Daims H."/>
        </authorList>
    </citation>
    <scope>NUCLEOTIDE SEQUENCE [LARGE SCALE GENOMIC DNA]</scope>
    <source>
        <strain evidence="2">none</strain>
    </source>
</reference>
<comment type="caution">
    <text evidence="1">The sequence shown here is derived from an EMBL/GenBank/DDBJ whole genome shotgun (WGS) entry which is preliminary data.</text>
</comment>
<evidence type="ECO:0000313" key="1">
    <source>
        <dbReference type="EMBL" id="CCF84594.1"/>
    </source>
</evidence>
<dbReference type="InterPro" id="IPR011004">
    <property type="entry name" value="Trimer_LpxA-like_sf"/>
</dbReference>
<dbReference type="Pfam" id="PF00132">
    <property type="entry name" value="Hexapep"/>
    <property type="match status" value="2"/>
</dbReference>
<organism evidence="1 2">
    <name type="scientific">Nitrolancea hollandica Lb</name>
    <dbReference type="NCBI Taxonomy" id="1129897"/>
    <lineage>
        <taxon>Bacteria</taxon>
        <taxon>Pseudomonadati</taxon>
        <taxon>Thermomicrobiota</taxon>
        <taxon>Thermomicrobia</taxon>
        <taxon>Sphaerobacterales</taxon>
        <taxon>Sphaerobacterineae</taxon>
        <taxon>Sphaerobacteraceae</taxon>
        <taxon>Nitrolancea</taxon>
    </lineage>
</organism>
<protein>
    <recommendedName>
        <fullName evidence="3">Gamma carbonic anhydrase family protein</fullName>
    </recommendedName>
</protein>
<dbReference type="InterPro" id="IPR050484">
    <property type="entry name" value="Transf_Hexapept/Carb_Anhydrase"/>
</dbReference>
<dbReference type="Gene3D" id="2.160.10.10">
    <property type="entry name" value="Hexapeptide repeat proteins"/>
    <property type="match status" value="1"/>
</dbReference>
<keyword evidence="2" id="KW-1185">Reference proteome</keyword>
<dbReference type="Proteomes" id="UP000004221">
    <property type="component" value="Unassembled WGS sequence"/>
</dbReference>
<dbReference type="SUPFAM" id="SSF51161">
    <property type="entry name" value="Trimeric LpxA-like enzymes"/>
    <property type="match status" value="1"/>
</dbReference>
<name>I4EIT2_9BACT</name>
<proteinExistence type="predicted"/>
<accession>I4EIT2</accession>
<gene>
    <name evidence="1" type="ORF">NITHO_3620004</name>
</gene>